<accession>A0A0E3S8K1</accession>
<dbReference type="PANTHER" id="PTHR30595">
    <property type="entry name" value="GLPR-RELATED TRANSCRIPTIONAL REPRESSOR"/>
    <property type="match status" value="1"/>
</dbReference>
<evidence type="ECO:0000313" key="3">
    <source>
        <dbReference type="Proteomes" id="UP000033101"/>
    </source>
</evidence>
<protein>
    <recommendedName>
        <fullName evidence="1">Filamentation induced by cAMP protein Fic-like C-terminal domain-containing protein</fullName>
    </recommendedName>
</protein>
<dbReference type="InterPro" id="IPR049514">
    <property type="entry name" value="Fic-like_C"/>
</dbReference>
<dbReference type="Proteomes" id="UP000033101">
    <property type="component" value="Chromosome"/>
</dbReference>
<organism evidence="2 3">
    <name type="scientific">Methanosarcina horonobensis HB-1 = JCM 15518</name>
    <dbReference type="NCBI Taxonomy" id="1434110"/>
    <lineage>
        <taxon>Archaea</taxon>
        <taxon>Methanobacteriati</taxon>
        <taxon>Methanobacteriota</taxon>
        <taxon>Stenosarchaea group</taxon>
        <taxon>Methanomicrobia</taxon>
        <taxon>Methanosarcinales</taxon>
        <taxon>Methanosarcinaceae</taxon>
        <taxon>Methanosarcina</taxon>
    </lineage>
</organism>
<dbReference type="SUPFAM" id="SSF46785">
    <property type="entry name" value="Winged helix' DNA-binding domain"/>
    <property type="match status" value="1"/>
</dbReference>
<keyword evidence="3" id="KW-1185">Reference proteome</keyword>
<dbReference type="InterPro" id="IPR038475">
    <property type="entry name" value="RecG_C_sf"/>
</dbReference>
<dbReference type="PANTHER" id="PTHR30595:SF6">
    <property type="entry name" value="SCHLAFEN ALBA-2 DOMAIN-CONTAINING PROTEIN"/>
    <property type="match status" value="1"/>
</dbReference>
<dbReference type="Gene3D" id="3.30.565.60">
    <property type="match status" value="1"/>
</dbReference>
<gene>
    <name evidence="2" type="ORF">MSHOH_1316</name>
</gene>
<dbReference type="STRING" id="1434110.MSHOH_1316"/>
<dbReference type="AlphaFoldDB" id="A0A0E3S8K1"/>
<dbReference type="Pfam" id="PF21247">
    <property type="entry name" value="Fic-like_C"/>
    <property type="match status" value="1"/>
</dbReference>
<dbReference type="Pfam" id="PF13749">
    <property type="entry name" value="HATPase_c_4"/>
    <property type="match status" value="1"/>
</dbReference>
<dbReference type="InterPro" id="IPR036390">
    <property type="entry name" value="WH_DNA-bd_sf"/>
</dbReference>
<sequence>MEDMLQGVSKLRNRIIARVFRELDFVEQWGSGVPRIFKEAESLGLPEPKIIEVGMRVRVIVYLLESIKIGTNGLTTGRVESWLESWLESQIATKVIILLLKNDAGKAELASGLGHKTESEELNKQIKRLLELDYIEMTIPEKPKSSKQKYRLTTKGKAFLGKEARKDRE</sequence>
<dbReference type="KEGG" id="mhor:MSHOH_1316"/>
<dbReference type="HOGENOM" id="CLU_082071_1_0_2"/>
<proteinExistence type="predicted"/>
<dbReference type="PATRIC" id="fig|1434110.4.peg.1637"/>
<name>A0A0E3S8K1_9EURY</name>
<dbReference type="EMBL" id="CP009516">
    <property type="protein sequence ID" value="AKB77799.1"/>
    <property type="molecule type" value="Genomic_DNA"/>
</dbReference>
<evidence type="ECO:0000313" key="2">
    <source>
        <dbReference type="EMBL" id="AKB77799.1"/>
    </source>
</evidence>
<feature type="domain" description="Filamentation induced by cAMP protein Fic-like C-terminal" evidence="1">
    <location>
        <begin position="95"/>
        <end position="153"/>
    </location>
</feature>
<evidence type="ECO:0000259" key="1">
    <source>
        <dbReference type="Pfam" id="PF21247"/>
    </source>
</evidence>
<reference evidence="2 3" key="1">
    <citation type="submission" date="2014-07" db="EMBL/GenBank/DDBJ databases">
        <title>Methanogenic archaea and the global carbon cycle.</title>
        <authorList>
            <person name="Henriksen J.R."/>
            <person name="Luke J."/>
            <person name="Reinhart S."/>
            <person name="Benedict M.N."/>
            <person name="Youngblut N.D."/>
            <person name="Metcalf M.E."/>
            <person name="Whitaker R.J."/>
            <person name="Metcalf W.W."/>
        </authorList>
    </citation>
    <scope>NUCLEOTIDE SEQUENCE [LARGE SCALE GENOMIC DNA]</scope>
    <source>
        <strain evidence="2 3">HB-1</strain>
    </source>
</reference>